<dbReference type="EMBL" id="JAPNNL010000045">
    <property type="protein sequence ID" value="MDA0634552.1"/>
    <property type="molecule type" value="Genomic_DNA"/>
</dbReference>
<evidence type="ECO:0008006" key="3">
    <source>
        <dbReference type="Google" id="ProtNLM"/>
    </source>
</evidence>
<evidence type="ECO:0000313" key="2">
    <source>
        <dbReference type="Proteomes" id="UP001144036"/>
    </source>
</evidence>
<dbReference type="RefSeq" id="WP_270155367.1">
    <property type="nucleotide sequence ID" value="NZ_JAPNNL010000045.1"/>
</dbReference>
<comment type="caution">
    <text evidence="1">The sequence shown here is derived from an EMBL/GenBank/DDBJ whole genome shotgun (WGS) entry which is preliminary data.</text>
</comment>
<protein>
    <recommendedName>
        <fullName evidence="3">DUF3018 family protein</fullName>
    </recommendedName>
</protein>
<organism evidence="1 2">
    <name type="scientific">Nonomuraea corallina</name>
    <dbReference type="NCBI Taxonomy" id="2989783"/>
    <lineage>
        <taxon>Bacteria</taxon>
        <taxon>Bacillati</taxon>
        <taxon>Actinomycetota</taxon>
        <taxon>Actinomycetes</taxon>
        <taxon>Streptosporangiales</taxon>
        <taxon>Streptosporangiaceae</taxon>
        <taxon>Nonomuraea</taxon>
    </lineage>
</organism>
<accession>A0ABT4SBG9</accession>
<proteinExistence type="predicted"/>
<gene>
    <name evidence="1" type="ORF">OUY22_14095</name>
</gene>
<name>A0ABT4SBG9_9ACTN</name>
<keyword evidence="2" id="KW-1185">Reference proteome</keyword>
<sequence>MYAIWPRQSQGSLAQRHSFRGRKQTVLLPVEAAAVWQRHLRRAGSRQVREKTRAERLARGEPYDYDLWDGDEA</sequence>
<evidence type="ECO:0000313" key="1">
    <source>
        <dbReference type="EMBL" id="MDA0634552.1"/>
    </source>
</evidence>
<dbReference type="Proteomes" id="UP001144036">
    <property type="component" value="Unassembled WGS sequence"/>
</dbReference>
<reference evidence="1" key="1">
    <citation type="submission" date="2022-11" db="EMBL/GenBank/DDBJ databases">
        <title>Nonomuraea corallina sp. nov., a new species of the genus Nonomuraea isolated from sea side sediment in Thai sea.</title>
        <authorList>
            <person name="Ngamcharungchit C."/>
            <person name="Matsumoto A."/>
            <person name="Suriyachadkun C."/>
            <person name="Panbangred W."/>
            <person name="Inahashi Y."/>
            <person name="Intra B."/>
        </authorList>
    </citation>
    <scope>NUCLEOTIDE SEQUENCE</scope>
    <source>
        <strain evidence="1">MCN248</strain>
    </source>
</reference>